<gene>
    <name evidence="5" type="primary">SWI6_6</name>
    <name evidence="5" type="ORF">HK097_009187</name>
</gene>
<sequence>MKRARKEDGGASTSAPKKRKSKQAPSKRSSASIPPSTAPAAPPPLAPASDLNFWSPWMQLALPSVASLVNYNSWLTSPLLPSLADPTFNLPPESLKRPGPTPPKDNPQALRSTPVIFDLHSPPVPRPHIPVTPRQRSILMSLHSSHDIEDFLYHISREDELGYDVDIQLDNDGNTSSHWAAYLGRVDILRVLQQYGADLAVPNHKGETPLMRAVQSINCHRLRRFKDILQYLKDTMTARDCDGRTVLHHAAWAAGSPARAEAAEYYLQCISDADEQSMFMEDDDLDAKDRQGDTAIHLACRAKNKTALEILLEMGCGPDVKNYDGLSPRDVAAGSRSLLRRLASKVAVVQTDSEDEGEGDVISYQDLRDMSPTTITGPNSPAGSPRMERFNPPTLPPSPSPSIHSISDFLPPDQKELYPNLPALRDTFSNQLTTLDETSSILTHRLQETRRHLSEAQSEKRHLESEVHQLHILEQKLDALYQSQSSPLTPPSPSDTPTEPTIESLKREIEDFEKRIGRSDRNQERILGELKEVRKEGIGGKGGIYKRVIAWCCRVGLEDVDGILEDLDRVVGGG</sequence>
<keyword evidence="2" id="KW-0040">ANK repeat</keyword>
<dbReference type="GO" id="GO:0030907">
    <property type="term" value="C:MBF transcription complex"/>
    <property type="evidence" value="ECO:0007669"/>
    <property type="project" value="TreeGrafter"/>
</dbReference>
<feature type="region of interest" description="Disordered" evidence="4">
    <location>
        <begin position="90"/>
        <end position="110"/>
    </location>
</feature>
<evidence type="ECO:0000256" key="1">
    <source>
        <dbReference type="ARBA" id="ARBA00022737"/>
    </source>
</evidence>
<evidence type="ECO:0000256" key="3">
    <source>
        <dbReference type="SAM" id="Coils"/>
    </source>
</evidence>
<dbReference type="InterPro" id="IPR051642">
    <property type="entry name" value="SWI6-like"/>
</dbReference>
<protein>
    <submittedName>
        <fullName evidence="5">Transcriptional regulator swi6</fullName>
    </submittedName>
</protein>
<dbReference type="InterPro" id="IPR036770">
    <property type="entry name" value="Ankyrin_rpt-contain_sf"/>
</dbReference>
<dbReference type="Gene3D" id="1.25.40.20">
    <property type="entry name" value="Ankyrin repeat-containing domain"/>
    <property type="match status" value="1"/>
</dbReference>
<evidence type="ECO:0000256" key="2">
    <source>
        <dbReference type="PROSITE-ProRule" id="PRU00023"/>
    </source>
</evidence>
<comment type="caution">
    <text evidence="5">The sequence shown here is derived from an EMBL/GenBank/DDBJ whole genome shotgun (WGS) entry which is preliminary data.</text>
</comment>
<dbReference type="Pfam" id="PF12796">
    <property type="entry name" value="Ank_2"/>
    <property type="match status" value="1"/>
</dbReference>
<accession>A0AAD5S978</accession>
<feature type="repeat" description="ANK" evidence="2">
    <location>
        <begin position="172"/>
        <end position="204"/>
    </location>
</feature>
<dbReference type="InterPro" id="IPR002110">
    <property type="entry name" value="Ankyrin_rpt"/>
</dbReference>
<feature type="repeat" description="ANK" evidence="2">
    <location>
        <begin position="291"/>
        <end position="323"/>
    </location>
</feature>
<organism evidence="5 6">
    <name type="scientific">Rhizophlyctis rosea</name>
    <dbReference type="NCBI Taxonomy" id="64517"/>
    <lineage>
        <taxon>Eukaryota</taxon>
        <taxon>Fungi</taxon>
        <taxon>Fungi incertae sedis</taxon>
        <taxon>Chytridiomycota</taxon>
        <taxon>Chytridiomycota incertae sedis</taxon>
        <taxon>Chytridiomycetes</taxon>
        <taxon>Rhizophlyctidales</taxon>
        <taxon>Rhizophlyctidaceae</taxon>
        <taxon>Rhizophlyctis</taxon>
    </lineage>
</organism>
<dbReference type="Proteomes" id="UP001212841">
    <property type="component" value="Unassembled WGS sequence"/>
</dbReference>
<dbReference type="AlphaFoldDB" id="A0AAD5S978"/>
<dbReference type="PANTHER" id="PTHR43828">
    <property type="entry name" value="ASPARAGINASE"/>
    <property type="match status" value="1"/>
</dbReference>
<dbReference type="PROSITE" id="PS50088">
    <property type="entry name" value="ANK_REPEAT"/>
    <property type="match status" value="2"/>
</dbReference>
<dbReference type="GO" id="GO:0045944">
    <property type="term" value="P:positive regulation of transcription by RNA polymerase II"/>
    <property type="evidence" value="ECO:0007669"/>
    <property type="project" value="UniProtKB-ARBA"/>
</dbReference>
<dbReference type="PROSITE" id="PS50297">
    <property type="entry name" value="ANK_REP_REGION"/>
    <property type="match status" value="2"/>
</dbReference>
<keyword evidence="6" id="KW-1185">Reference proteome</keyword>
<keyword evidence="1" id="KW-0677">Repeat</keyword>
<dbReference type="Pfam" id="PF00023">
    <property type="entry name" value="Ank"/>
    <property type="match status" value="1"/>
</dbReference>
<dbReference type="SMART" id="SM00248">
    <property type="entry name" value="ANK"/>
    <property type="match status" value="4"/>
</dbReference>
<dbReference type="GO" id="GO:0033309">
    <property type="term" value="C:SBF transcription complex"/>
    <property type="evidence" value="ECO:0007669"/>
    <property type="project" value="TreeGrafter"/>
</dbReference>
<reference evidence="5" key="1">
    <citation type="submission" date="2020-05" db="EMBL/GenBank/DDBJ databases">
        <title>Phylogenomic resolution of chytrid fungi.</title>
        <authorList>
            <person name="Stajich J.E."/>
            <person name="Amses K."/>
            <person name="Simmons R."/>
            <person name="Seto K."/>
            <person name="Myers J."/>
            <person name="Bonds A."/>
            <person name="Quandt C.A."/>
            <person name="Barry K."/>
            <person name="Liu P."/>
            <person name="Grigoriev I."/>
            <person name="Longcore J.E."/>
            <person name="James T.Y."/>
        </authorList>
    </citation>
    <scope>NUCLEOTIDE SEQUENCE</scope>
    <source>
        <strain evidence="5">JEL0318</strain>
    </source>
</reference>
<dbReference type="EMBL" id="JADGJD010000590">
    <property type="protein sequence ID" value="KAJ3049821.1"/>
    <property type="molecule type" value="Genomic_DNA"/>
</dbReference>
<name>A0AAD5S978_9FUNG</name>
<evidence type="ECO:0000313" key="6">
    <source>
        <dbReference type="Proteomes" id="UP001212841"/>
    </source>
</evidence>
<feature type="region of interest" description="Disordered" evidence="4">
    <location>
        <begin position="1"/>
        <end position="44"/>
    </location>
</feature>
<feature type="coiled-coil region" evidence="3">
    <location>
        <begin position="446"/>
        <end position="473"/>
    </location>
</feature>
<keyword evidence="3" id="KW-0175">Coiled coil</keyword>
<evidence type="ECO:0000313" key="5">
    <source>
        <dbReference type="EMBL" id="KAJ3049821.1"/>
    </source>
</evidence>
<feature type="non-terminal residue" evidence="5">
    <location>
        <position position="1"/>
    </location>
</feature>
<dbReference type="PANTHER" id="PTHR43828:SF3">
    <property type="entry name" value="CHROMO DOMAIN-CONTAINING PROTEIN"/>
    <property type="match status" value="1"/>
</dbReference>
<evidence type="ECO:0000256" key="4">
    <source>
        <dbReference type="SAM" id="MobiDB-lite"/>
    </source>
</evidence>
<dbReference type="SUPFAM" id="SSF48403">
    <property type="entry name" value="Ankyrin repeat"/>
    <property type="match status" value="1"/>
</dbReference>
<proteinExistence type="predicted"/>